<comment type="caution">
    <text evidence="1">The sequence shown here is derived from an EMBL/GenBank/DDBJ whole genome shotgun (WGS) entry which is preliminary data.</text>
</comment>
<proteinExistence type="predicted"/>
<reference evidence="1" key="1">
    <citation type="journal article" date="2019" name="Sci. Rep.">
        <title>Draft genome of Tanacetum cinerariifolium, the natural source of mosquito coil.</title>
        <authorList>
            <person name="Yamashiro T."/>
            <person name="Shiraishi A."/>
            <person name="Satake H."/>
            <person name="Nakayama K."/>
        </authorList>
    </citation>
    <scope>NUCLEOTIDE SEQUENCE</scope>
</reference>
<protein>
    <recommendedName>
        <fullName evidence="2">Integrase, catalytic region, zinc finger, CCHC-type, peptidase aspartic, catalytic</fullName>
    </recommendedName>
</protein>
<organism evidence="1">
    <name type="scientific">Tanacetum cinerariifolium</name>
    <name type="common">Dalmatian daisy</name>
    <name type="synonym">Chrysanthemum cinerariifolium</name>
    <dbReference type="NCBI Taxonomy" id="118510"/>
    <lineage>
        <taxon>Eukaryota</taxon>
        <taxon>Viridiplantae</taxon>
        <taxon>Streptophyta</taxon>
        <taxon>Embryophyta</taxon>
        <taxon>Tracheophyta</taxon>
        <taxon>Spermatophyta</taxon>
        <taxon>Magnoliopsida</taxon>
        <taxon>eudicotyledons</taxon>
        <taxon>Gunneridae</taxon>
        <taxon>Pentapetalae</taxon>
        <taxon>asterids</taxon>
        <taxon>campanulids</taxon>
        <taxon>Asterales</taxon>
        <taxon>Asteraceae</taxon>
        <taxon>Asteroideae</taxon>
        <taxon>Anthemideae</taxon>
        <taxon>Anthemidinae</taxon>
        <taxon>Tanacetum</taxon>
    </lineage>
</organism>
<feature type="non-terminal residue" evidence="1">
    <location>
        <position position="1"/>
    </location>
</feature>
<gene>
    <name evidence="1" type="ORF">Tci_889185</name>
</gene>
<name>A0A699U763_TANCI</name>
<dbReference type="AlphaFoldDB" id="A0A699U763"/>
<evidence type="ECO:0000313" key="1">
    <source>
        <dbReference type="EMBL" id="GFD17216.1"/>
    </source>
</evidence>
<accession>A0A699U763</accession>
<evidence type="ECO:0008006" key="2">
    <source>
        <dbReference type="Google" id="ProtNLM"/>
    </source>
</evidence>
<sequence length="173" mass="19494">STPYAPPYKKDYDILFKPLFDEYFQPPSSVVSLVLPTTAPLPNDTTVIHQSVEEKIQASQNEQFDNAPLIYNLTLDPSFEESSSQGVSPSNLHYLNQSFDNLSKWPKIHPLENVIGNPSYPVLTRSHLQTHAIWCYFDAHGHLIPFGVNGLAELYSLKGRIVVVILHVSYVNN</sequence>
<dbReference type="EMBL" id="BKCJ011298672">
    <property type="protein sequence ID" value="GFD17216.1"/>
    <property type="molecule type" value="Genomic_DNA"/>
</dbReference>